<evidence type="ECO:0000259" key="2">
    <source>
        <dbReference type="PROSITE" id="PS51186"/>
    </source>
</evidence>
<feature type="transmembrane region" description="Helical" evidence="1">
    <location>
        <begin position="383"/>
        <end position="406"/>
    </location>
</feature>
<feature type="transmembrane region" description="Helical" evidence="1">
    <location>
        <begin position="253"/>
        <end position="275"/>
    </location>
</feature>
<dbReference type="GO" id="GO:0016020">
    <property type="term" value="C:membrane"/>
    <property type="evidence" value="ECO:0007669"/>
    <property type="project" value="InterPro"/>
</dbReference>
<dbReference type="GO" id="GO:0016747">
    <property type="term" value="F:acyltransferase activity, transferring groups other than amino-acyl groups"/>
    <property type="evidence" value="ECO:0007669"/>
    <property type="project" value="InterPro"/>
</dbReference>
<keyword evidence="1" id="KW-0472">Membrane</keyword>
<dbReference type="GO" id="GO:0051751">
    <property type="term" value="F:alpha-1,4-mannosyltransferase activity"/>
    <property type="evidence" value="ECO:0007669"/>
    <property type="project" value="InterPro"/>
</dbReference>
<dbReference type="Gene3D" id="3.40.630.30">
    <property type="match status" value="1"/>
</dbReference>
<dbReference type="PROSITE" id="PS51186">
    <property type="entry name" value="GNAT"/>
    <property type="match status" value="1"/>
</dbReference>
<dbReference type="GO" id="GO:0006506">
    <property type="term" value="P:GPI anchor biosynthetic process"/>
    <property type="evidence" value="ECO:0007669"/>
    <property type="project" value="InterPro"/>
</dbReference>
<evidence type="ECO:0000313" key="4">
    <source>
        <dbReference type="Proteomes" id="UP000035009"/>
    </source>
</evidence>
<dbReference type="eggNOG" id="COG5650">
    <property type="taxonomic scope" value="Bacteria"/>
</dbReference>
<dbReference type="Proteomes" id="UP000035009">
    <property type="component" value="Unassembled WGS sequence"/>
</dbReference>
<dbReference type="AlphaFoldDB" id="M3VFT7"/>
<feature type="domain" description="N-acetyltransferase" evidence="2">
    <location>
        <begin position="489"/>
        <end position="645"/>
    </location>
</feature>
<evidence type="ECO:0000313" key="3">
    <source>
        <dbReference type="EMBL" id="GAC80364.1"/>
    </source>
</evidence>
<accession>M3VFT7</accession>
<organism evidence="3 4">
    <name type="scientific">Gordonia malaquae NBRC 108250</name>
    <dbReference type="NCBI Taxonomy" id="1223542"/>
    <lineage>
        <taxon>Bacteria</taxon>
        <taxon>Bacillati</taxon>
        <taxon>Actinomycetota</taxon>
        <taxon>Actinomycetes</taxon>
        <taxon>Mycobacteriales</taxon>
        <taxon>Gordoniaceae</taxon>
        <taxon>Gordonia</taxon>
    </lineage>
</organism>
<feature type="transmembrane region" description="Helical" evidence="1">
    <location>
        <begin position="172"/>
        <end position="189"/>
    </location>
</feature>
<evidence type="ECO:0000256" key="1">
    <source>
        <dbReference type="SAM" id="Phobius"/>
    </source>
</evidence>
<dbReference type="RefSeq" id="WP_008379335.1">
    <property type="nucleotide sequence ID" value="NZ_BAOP01000017.1"/>
</dbReference>
<gene>
    <name evidence="3" type="ORF">GM1_017_00220</name>
</gene>
<feature type="transmembrane region" description="Helical" evidence="1">
    <location>
        <begin position="427"/>
        <end position="446"/>
    </location>
</feature>
<sequence length="666" mass="73073">MPATWSTRIGRPRVGEVTLVVLTSLLLTVFALAWAFRVKEVCGGAPFDEWGRSSIFPAGPPRALIPCYSDIMRLWIGRDVDRHVFPYIHGGINEQGDLFGGVVEYPVLSGMLLWLGAIGAHTDVQFLQHSALILAPFALATTALLAVMTRWWVLLWAATPPLVLYAFHNWELPVVFTSVAAVAVMAYGGSVDPRTGGRRMSLRRTAIIAAVLLGVGFSLKLYPGFFVLPLALYVLTGGQSLRARRALDWVGAAWVAGTATVVVIATQAPFMIAGYDGWKAALDFQGRREADLTTNSVWYWGLRLLTGGETDTYHSLVGVLSPLLVAAGFAVAVWLGWRVYQRDGVFPWLGVAAAMLCAFMVFHKVHSPQYTLWILPFFVMLRVRWWIIAAYLLTDVLLDISIFRLMGYMHHPASAPWQDSVGVSVSVWVHAAILVALIVGFVRMPIREPLASYLTTSVAPRGPLTRLADADDADARAWVGTPTLVRGDVTLRPLRTSDAGALAKLVPASDLSLYAWTGPIPQTPEDATRWITTALSTPTRVPFAVLHDGEFVGTTSLYDVDASNRTLAVGFTFYGRAAMGTVVNPTSKLLLLEHAFDTCGAVRVVWHTHEGNSRSRAAIAKLGAEFEGLLRKHRRFGDGWRTTAQFAMTDDDWPGHRARLLERAAR</sequence>
<reference evidence="3 4" key="1">
    <citation type="submission" date="2013-02" db="EMBL/GenBank/DDBJ databases">
        <title>Whole genome shotgun sequence of Gordonia malaquae NBRC 108250.</title>
        <authorList>
            <person name="Yoshida I."/>
            <person name="Hosoyama A."/>
            <person name="Tsuchikane K."/>
            <person name="Ando Y."/>
            <person name="Baba S."/>
            <person name="Ohji S."/>
            <person name="Hamada M."/>
            <person name="Tamura T."/>
            <person name="Yamazoe A."/>
            <person name="Yamazaki S."/>
            <person name="Fujita N."/>
        </authorList>
    </citation>
    <scope>NUCLEOTIDE SEQUENCE [LARGE SCALE GENOMIC DNA]</scope>
    <source>
        <strain evidence="3 4">NBRC 108250</strain>
    </source>
</reference>
<dbReference type="InterPro" id="IPR016181">
    <property type="entry name" value="Acyl_CoA_acyltransferase"/>
</dbReference>
<dbReference type="STRING" id="410332.SAMN04488550_0275"/>
<keyword evidence="1" id="KW-1133">Transmembrane helix</keyword>
<dbReference type="InterPro" id="IPR007704">
    <property type="entry name" value="PIG-M"/>
</dbReference>
<name>M3VFT7_GORML</name>
<dbReference type="eggNOG" id="COG1670">
    <property type="taxonomic scope" value="Bacteria"/>
</dbReference>
<dbReference type="GO" id="GO:0004376">
    <property type="term" value="F:GPI mannosyltransferase activity"/>
    <property type="evidence" value="ECO:0007669"/>
    <property type="project" value="InterPro"/>
</dbReference>
<dbReference type="OrthoDB" id="3348156at2"/>
<feature type="transmembrane region" description="Helical" evidence="1">
    <location>
        <begin position="344"/>
        <end position="363"/>
    </location>
</feature>
<feature type="transmembrane region" description="Helical" evidence="1">
    <location>
        <begin position="105"/>
        <end position="124"/>
    </location>
</feature>
<dbReference type="SUPFAM" id="SSF55729">
    <property type="entry name" value="Acyl-CoA N-acyltransferases (Nat)"/>
    <property type="match status" value="1"/>
</dbReference>
<feature type="transmembrane region" description="Helical" evidence="1">
    <location>
        <begin position="313"/>
        <end position="337"/>
    </location>
</feature>
<dbReference type="Pfam" id="PF05007">
    <property type="entry name" value="Mannosyl_trans"/>
    <property type="match status" value="1"/>
</dbReference>
<proteinExistence type="predicted"/>
<comment type="caution">
    <text evidence="3">The sequence shown here is derived from an EMBL/GenBank/DDBJ whole genome shotgun (WGS) entry which is preliminary data.</text>
</comment>
<feature type="transmembrane region" description="Helical" evidence="1">
    <location>
        <begin position="131"/>
        <end position="152"/>
    </location>
</feature>
<keyword evidence="1" id="KW-0812">Transmembrane</keyword>
<dbReference type="PANTHER" id="PTHR43610">
    <property type="entry name" value="BLL6696 PROTEIN"/>
    <property type="match status" value="1"/>
</dbReference>
<dbReference type="EMBL" id="BAOP01000017">
    <property type="protein sequence ID" value="GAC80364.1"/>
    <property type="molecule type" value="Genomic_DNA"/>
</dbReference>
<dbReference type="InterPro" id="IPR000182">
    <property type="entry name" value="GNAT_dom"/>
</dbReference>
<dbReference type="Pfam" id="PF13302">
    <property type="entry name" value="Acetyltransf_3"/>
    <property type="match status" value="1"/>
</dbReference>
<dbReference type="PANTHER" id="PTHR43610:SF1">
    <property type="entry name" value="N-ACETYLTRANSFERASE DOMAIN-CONTAINING PROTEIN"/>
    <property type="match status" value="1"/>
</dbReference>
<keyword evidence="4" id="KW-1185">Reference proteome</keyword>
<protein>
    <recommendedName>
        <fullName evidence="2">N-acetyltransferase domain-containing protein</fullName>
    </recommendedName>
</protein>